<organism evidence="2 3">
    <name type="scientific">Orchesella dallaii</name>
    <dbReference type="NCBI Taxonomy" id="48710"/>
    <lineage>
        <taxon>Eukaryota</taxon>
        <taxon>Metazoa</taxon>
        <taxon>Ecdysozoa</taxon>
        <taxon>Arthropoda</taxon>
        <taxon>Hexapoda</taxon>
        <taxon>Collembola</taxon>
        <taxon>Entomobryomorpha</taxon>
        <taxon>Entomobryoidea</taxon>
        <taxon>Orchesellidae</taxon>
        <taxon>Orchesellinae</taxon>
        <taxon>Orchesella</taxon>
    </lineage>
</organism>
<dbReference type="InterPro" id="IPR044245">
    <property type="entry name" value="Spartan"/>
</dbReference>
<comment type="caution">
    <text evidence="2">The sequence shown here is derived from an EMBL/GenBank/DDBJ whole genome shotgun (WGS) entry which is preliminary data.</text>
</comment>
<dbReference type="Pfam" id="PF10263">
    <property type="entry name" value="SprT-like"/>
    <property type="match status" value="1"/>
</dbReference>
<evidence type="ECO:0000313" key="3">
    <source>
        <dbReference type="Proteomes" id="UP001642540"/>
    </source>
</evidence>
<protein>
    <recommendedName>
        <fullName evidence="1">SprT-like domain-containing protein</fullName>
    </recommendedName>
</protein>
<evidence type="ECO:0000259" key="1">
    <source>
        <dbReference type="SMART" id="SM00731"/>
    </source>
</evidence>
<proteinExistence type="predicted"/>
<dbReference type="EMBL" id="CAXLJM020000075">
    <property type="protein sequence ID" value="CAL8128909.1"/>
    <property type="molecule type" value="Genomic_DNA"/>
</dbReference>
<dbReference type="SMART" id="SM00731">
    <property type="entry name" value="SprT"/>
    <property type="match status" value="1"/>
</dbReference>
<gene>
    <name evidence="2" type="ORF">ODALV1_LOCUS22670</name>
</gene>
<dbReference type="PANTHER" id="PTHR21220:SF0">
    <property type="entry name" value="DNA-DEPENDENT METALLOPROTEASE SPRTN"/>
    <property type="match status" value="1"/>
</dbReference>
<sequence>MESVAAAGGYSLSLPIVDERWELIDPTPDITHLFSLYDKEFFDGKLVGRVNVEWSQAPRMSSFVGYTEYFFYQNGHRTCTIQLSEPLLSLRPRKDLVQTLLHEMIHAYLWIVEHNPDRHEEHGPRFFEWMNWINNLTGTEISVDHTFDKEVSYLKKQRRMAAGGDNCDLDLSDSDSASESEVDDFEMMGASGWSYPYPVGTTVLVPHPPPIGHHMMDSGEGLPLNVWMDNGWVYGYPFPQHLR</sequence>
<reference evidence="2 3" key="1">
    <citation type="submission" date="2024-08" db="EMBL/GenBank/DDBJ databases">
        <authorList>
            <person name="Cucini C."/>
            <person name="Frati F."/>
        </authorList>
    </citation>
    <scope>NUCLEOTIDE SEQUENCE [LARGE SCALE GENOMIC DNA]</scope>
</reference>
<dbReference type="PANTHER" id="PTHR21220">
    <property type="entry name" value="DNA-DEPENDENT METALLOPROTEASE SPRTN"/>
    <property type="match status" value="1"/>
</dbReference>
<dbReference type="InterPro" id="IPR006640">
    <property type="entry name" value="SprT-like_domain"/>
</dbReference>
<keyword evidence="3" id="KW-1185">Reference proteome</keyword>
<name>A0ABP1RIP4_9HEXA</name>
<dbReference type="Proteomes" id="UP001642540">
    <property type="component" value="Unassembled WGS sequence"/>
</dbReference>
<evidence type="ECO:0000313" key="2">
    <source>
        <dbReference type="EMBL" id="CAL8128909.1"/>
    </source>
</evidence>
<feature type="domain" description="SprT-like" evidence="1">
    <location>
        <begin position="28"/>
        <end position="174"/>
    </location>
</feature>
<accession>A0ABP1RIP4</accession>